<protein>
    <submittedName>
        <fullName evidence="5">Helix-turn-helix domain-containing protein</fullName>
    </submittedName>
</protein>
<dbReference type="PROSITE" id="PS00041">
    <property type="entry name" value="HTH_ARAC_FAMILY_1"/>
    <property type="match status" value="1"/>
</dbReference>
<dbReference type="PRINTS" id="PR00032">
    <property type="entry name" value="HTHARAC"/>
</dbReference>
<evidence type="ECO:0000256" key="2">
    <source>
        <dbReference type="ARBA" id="ARBA00023125"/>
    </source>
</evidence>
<dbReference type="Pfam" id="PF12833">
    <property type="entry name" value="HTH_18"/>
    <property type="match status" value="1"/>
</dbReference>
<dbReference type="InterPro" id="IPR018062">
    <property type="entry name" value="HTH_AraC-typ_CS"/>
</dbReference>
<dbReference type="Pfam" id="PF10114">
    <property type="entry name" value="PocR"/>
    <property type="match status" value="1"/>
</dbReference>
<dbReference type="PANTHER" id="PTHR43280">
    <property type="entry name" value="ARAC-FAMILY TRANSCRIPTIONAL REGULATOR"/>
    <property type="match status" value="1"/>
</dbReference>
<evidence type="ECO:0000313" key="5">
    <source>
        <dbReference type="EMBL" id="NDL67009.1"/>
    </source>
</evidence>
<comment type="caution">
    <text evidence="5">The sequence shown here is derived from an EMBL/GenBank/DDBJ whole genome shotgun (WGS) entry which is preliminary data.</text>
</comment>
<dbReference type="Proteomes" id="UP000461585">
    <property type="component" value="Unassembled WGS sequence"/>
</dbReference>
<keyword evidence="6" id="KW-1185">Reference proteome</keyword>
<dbReference type="SUPFAM" id="SSF46689">
    <property type="entry name" value="Homeodomain-like"/>
    <property type="match status" value="2"/>
</dbReference>
<sequence>MDKFNIQKLLDLEKWQHIQDSLSQVTRLALITVDYKGVPVTRHSGCSTFCDTVRKDPVLAAHCRKCDSRGGLEAVRTGSPYIYLCHYGIVDVAVPITVDDNYIGAVMAGQVLLAEEDGPPHLERILSPSPLQEELVPVRSSLPVLPYGEIQSIAKMLFQLSNYIVEEAIVKNQLLHPETSLGSAQGQSRKNYRRWKEDMAAAHTSALLQEDPDALKALVHPLLKPAIKEIHTHRDRNIPLTDLAALCKVSPGYFSRLFSKELGESYSDYISNLKIKWATKLLLETDLSVTEISEALGFGECGYFIKKFKKSEGVTPLVYRKYFRNA</sequence>
<proteinExistence type="predicted"/>
<dbReference type="AlphaFoldDB" id="A0A7X5KLS7"/>
<accession>A0A7X5KLS7</accession>
<dbReference type="SMART" id="SM00342">
    <property type="entry name" value="HTH_ARAC"/>
    <property type="match status" value="1"/>
</dbReference>
<evidence type="ECO:0000256" key="3">
    <source>
        <dbReference type="ARBA" id="ARBA00023163"/>
    </source>
</evidence>
<dbReference type="InterPro" id="IPR020449">
    <property type="entry name" value="Tscrpt_reg_AraC-type_HTH"/>
</dbReference>
<evidence type="ECO:0000313" key="6">
    <source>
        <dbReference type="Proteomes" id="UP000461585"/>
    </source>
</evidence>
<dbReference type="RefSeq" id="WP_162369734.1">
    <property type="nucleotide sequence ID" value="NZ_JAAEEH010000008.1"/>
</dbReference>
<dbReference type="Gene3D" id="1.10.10.60">
    <property type="entry name" value="Homeodomain-like"/>
    <property type="match status" value="2"/>
</dbReference>
<dbReference type="PANTHER" id="PTHR43280:SF2">
    <property type="entry name" value="HTH-TYPE TRANSCRIPTIONAL REGULATOR EXSA"/>
    <property type="match status" value="1"/>
</dbReference>
<reference evidence="5 6" key="1">
    <citation type="submission" date="2020-01" db="EMBL/GenBank/DDBJ databases">
        <title>Anaeroalcalibacter tamaniensis gen. nov., sp. nov., moderately halophilic strictly anaerobic fermenter bacterium from mud volcano of Taman peninsula.</title>
        <authorList>
            <person name="Frolova A."/>
            <person name="Merkel A.Y."/>
            <person name="Slobodkin A.I."/>
        </authorList>
    </citation>
    <scope>NUCLEOTIDE SEQUENCE [LARGE SCALE GENOMIC DNA]</scope>
    <source>
        <strain evidence="5 6">F-3ap</strain>
    </source>
</reference>
<evidence type="ECO:0000259" key="4">
    <source>
        <dbReference type="PROSITE" id="PS01124"/>
    </source>
</evidence>
<dbReference type="GO" id="GO:0043565">
    <property type="term" value="F:sequence-specific DNA binding"/>
    <property type="evidence" value="ECO:0007669"/>
    <property type="project" value="InterPro"/>
</dbReference>
<dbReference type="EMBL" id="JAAEEH010000008">
    <property type="protein sequence ID" value="NDL67009.1"/>
    <property type="molecule type" value="Genomic_DNA"/>
</dbReference>
<dbReference type="GO" id="GO:0003700">
    <property type="term" value="F:DNA-binding transcription factor activity"/>
    <property type="evidence" value="ECO:0007669"/>
    <property type="project" value="InterPro"/>
</dbReference>
<keyword evidence="1" id="KW-0805">Transcription regulation</keyword>
<dbReference type="InterPro" id="IPR009057">
    <property type="entry name" value="Homeodomain-like_sf"/>
</dbReference>
<keyword evidence="2" id="KW-0238">DNA-binding</keyword>
<name>A0A7X5KLS7_9FIRM</name>
<keyword evidence="3" id="KW-0804">Transcription</keyword>
<dbReference type="PROSITE" id="PS01124">
    <property type="entry name" value="HTH_ARAC_FAMILY_2"/>
    <property type="match status" value="1"/>
</dbReference>
<feature type="domain" description="HTH araC/xylS-type" evidence="4">
    <location>
        <begin position="224"/>
        <end position="322"/>
    </location>
</feature>
<gene>
    <name evidence="5" type="ORF">GXN74_04510</name>
</gene>
<organism evidence="5 6">
    <name type="scientific">Anaerotalea alkaliphila</name>
    <dbReference type="NCBI Taxonomy" id="2662126"/>
    <lineage>
        <taxon>Bacteria</taxon>
        <taxon>Bacillati</taxon>
        <taxon>Bacillota</taxon>
        <taxon>Clostridia</taxon>
        <taxon>Eubacteriales</taxon>
        <taxon>Anaerotalea</taxon>
    </lineage>
</organism>
<dbReference type="InterPro" id="IPR018060">
    <property type="entry name" value="HTH_AraC"/>
</dbReference>
<dbReference type="InterPro" id="IPR018771">
    <property type="entry name" value="PocR_dom"/>
</dbReference>
<evidence type="ECO:0000256" key="1">
    <source>
        <dbReference type="ARBA" id="ARBA00023015"/>
    </source>
</evidence>